<reference evidence="9" key="1">
    <citation type="journal article" date="2020" name="Stud. Mycol.">
        <title>101 Dothideomycetes genomes: a test case for predicting lifestyles and emergence of pathogens.</title>
        <authorList>
            <person name="Haridas S."/>
            <person name="Albert R."/>
            <person name="Binder M."/>
            <person name="Bloem J."/>
            <person name="Labutti K."/>
            <person name="Salamov A."/>
            <person name="Andreopoulos B."/>
            <person name="Baker S."/>
            <person name="Barry K."/>
            <person name="Bills G."/>
            <person name="Bluhm B."/>
            <person name="Cannon C."/>
            <person name="Castanera R."/>
            <person name="Culley D."/>
            <person name="Daum C."/>
            <person name="Ezra D."/>
            <person name="Gonzalez J."/>
            <person name="Henrissat B."/>
            <person name="Kuo A."/>
            <person name="Liang C."/>
            <person name="Lipzen A."/>
            <person name="Lutzoni F."/>
            <person name="Magnuson J."/>
            <person name="Mondo S."/>
            <person name="Nolan M."/>
            <person name="Ohm R."/>
            <person name="Pangilinan J."/>
            <person name="Park H.-J."/>
            <person name="Ramirez L."/>
            <person name="Alfaro M."/>
            <person name="Sun H."/>
            <person name="Tritt A."/>
            <person name="Yoshinaga Y."/>
            <person name="Zwiers L.-H."/>
            <person name="Turgeon B."/>
            <person name="Goodwin S."/>
            <person name="Spatafora J."/>
            <person name="Crous P."/>
            <person name="Grigoriev I."/>
        </authorList>
    </citation>
    <scope>NUCLEOTIDE SEQUENCE</scope>
    <source>
        <strain evidence="9">CBS 260.36</strain>
    </source>
</reference>
<evidence type="ECO:0000256" key="6">
    <source>
        <dbReference type="SAM" id="MobiDB-lite"/>
    </source>
</evidence>
<feature type="compositionally biased region" description="Low complexity" evidence="6">
    <location>
        <begin position="256"/>
        <end position="265"/>
    </location>
</feature>
<feature type="transmembrane region" description="Helical" evidence="7">
    <location>
        <begin position="196"/>
        <end position="223"/>
    </location>
</feature>
<keyword evidence="2 7" id="KW-0812">Transmembrane</keyword>
<dbReference type="InterPro" id="IPR049326">
    <property type="entry name" value="Rhodopsin_dom_fungi"/>
</dbReference>
<evidence type="ECO:0000256" key="7">
    <source>
        <dbReference type="SAM" id="Phobius"/>
    </source>
</evidence>
<feature type="transmembrane region" description="Helical" evidence="7">
    <location>
        <begin position="122"/>
        <end position="144"/>
    </location>
</feature>
<feature type="region of interest" description="Disordered" evidence="6">
    <location>
        <begin position="290"/>
        <end position="344"/>
    </location>
</feature>
<evidence type="ECO:0000256" key="4">
    <source>
        <dbReference type="ARBA" id="ARBA00023136"/>
    </source>
</evidence>
<dbReference type="PANTHER" id="PTHR33048:SF131">
    <property type="entry name" value="INTEGRAL MEMBRANE PROTEIN"/>
    <property type="match status" value="1"/>
</dbReference>
<accession>A0A9P4IZQ4</accession>
<comment type="subcellular location">
    <subcellularLocation>
        <location evidence="1">Membrane</location>
        <topology evidence="1">Multi-pass membrane protein</topology>
    </subcellularLocation>
</comment>
<keyword evidence="3 7" id="KW-1133">Transmembrane helix</keyword>
<evidence type="ECO:0000256" key="2">
    <source>
        <dbReference type="ARBA" id="ARBA00022692"/>
    </source>
</evidence>
<feature type="transmembrane region" description="Helical" evidence="7">
    <location>
        <begin position="156"/>
        <end position="176"/>
    </location>
</feature>
<feature type="region of interest" description="Disordered" evidence="6">
    <location>
        <begin position="240"/>
        <end position="271"/>
    </location>
</feature>
<evidence type="ECO:0000313" key="9">
    <source>
        <dbReference type="EMBL" id="KAF2151460.1"/>
    </source>
</evidence>
<evidence type="ECO:0000259" key="8">
    <source>
        <dbReference type="Pfam" id="PF20684"/>
    </source>
</evidence>
<dbReference type="Proteomes" id="UP000799439">
    <property type="component" value="Unassembled WGS sequence"/>
</dbReference>
<dbReference type="AlphaFoldDB" id="A0A9P4IZQ4"/>
<dbReference type="OrthoDB" id="5413793at2759"/>
<keyword evidence="10" id="KW-1185">Reference proteome</keyword>
<protein>
    <recommendedName>
        <fullName evidence="8">Rhodopsin domain-containing protein</fullName>
    </recommendedName>
</protein>
<gene>
    <name evidence="9" type="ORF">K461DRAFT_295512</name>
</gene>
<feature type="compositionally biased region" description="Basic and acidic residues" evidence="6">
    <location>
        <begin position="297"/>
        <end position="327"/>
    </location>
</feature>
<dbReference type="PANTHER" id="PTHR33048">
    <property type="entry name" value="PTH11-LIKE INTEGRAL MEMBRANE PROTEIN (AFU_ORTHOLOGUE AFUA_5G11245)"/>
    <property type="match status" value="1"/>
</dbReference>
<evidence type="ECO:0000256" key="3">
    <source>
        <dbReference type="ARBA" id="ARBA00022989"/>
    </source>
</evidence>
<evidence type="ECO:0000313" key="10">
    <source>
        <dbReference type="Proteomes" id="UP000799439"/>
    </source>
</evidence>
<evidence type="ECO:0000256" key="1">
    <source>
        <dbReference type="ARBA" id="ARBA00004141"/>
    </source>
</evidence>
<comment type="caution">
    <text evidence="9">The sequence shown here is derived from an EMBL/GenBank/DDBJ whole genome shotgun (WGS) entry which is preliminary data.</text>
</comment>
<dbReference type="InterPro" id="IPR052337">
    <property type="entry name" value="SAT4-like"/>
</dbReference>
<proteinExistence type="inferred from homology"/>
<feature type="transmembrane region" description="Helical" evidence="7">
    <location>
        <begin position="43"/>
        <end position="65"/>
    </location>
</feature>
<dbReference type="GO" id="GO:0016020">
    <property type="term" value="C:membrane"/>
    <property type="evidence" value="ECO:0007669"/>
    <property type="project" value="UniProtKB-SubCell"/>
</dbReference>
<dbReference type="Pfam" id="PF20684">
    <property type="entry name" value="Fung_rhodopsin"/>
    <property type="match status" value="1"/>
</dbReference>
<organism evidence="9 10">
    <name type="scientific">Myriangium duriaei CBS 260.36</name>
    <dbReference type="NCBI Taxonomy" id="1168546"/>
    <lineage>
        <taxon>Eukaryota</taxon>
        <taxon>Fungi</taxon>
        <taxon>Dikarya</taxon>
        <taxon>Ascomycota</taxon>
        <taxon>Pezizomycotina</taxon>
        <taxon>Dothideomycetes</taxon>
        <taxon>Dothideomycetidae</taxon>
        <taxon>Myriangiales</taxon>
        <taxon>Myriangiaceae</taxon>
        <taxon>Myriangium</taxon>
    </lineage>
</organism>
<evidence type="ECO:0000256" key="5">
    <source>
        <dbReference type="ARBA" id="ARBA00038359"/>
    </source>
</evidence>
<comment type="similarity">
    <text evidence="5">Belongs to the SAT4 family.</text>
</comment>
<keyword evidence="4 7" id="KW-0472">Membrane</keyword>
<name>A0A9P4IZQ4_9PEZI</name>
<feature type="transmembrane region" description="Helical" evidence="7">
    <location>
        <begin position="77"/>
        <end position="102"/>
    </location>
</feature>
<dbReference type="EMBL" id="ML996088">
    <property type="protein sequence ID" value="KAF2151460.1"/>
    <property type="molecule type" value="Genomic_DNA"/>
</dbReference>
<sequence length="344" mass="37775">MALACGLTEAILQCITTRYGLGMNQRMVPRELDPWRTEIFLKLYVSIFVTYFACNMFVKLSLLAFYRKLSPDNRYSWLIWAMVVIAIIFGVGSMLTALMSCIPLTKLWHPSLPGMCINIQAFYYANGGFMIVTDIVLYILPILIVRGVQLSKAKRAAMNVLFALGFIVVVSSALRMVAIHNLFSTPLFSLYYQAQLLIWCTVENHLALIIICLPAVKAAVVAVTPPMSGSSSSLWSRMLGHGGRKSSGLPSPVGQSHGSGSTGSSKKSKSWFSDWTTTDETAKSRASIIAGRGVSRSSHEHMGASDEIELRKDVYVHVSDEGRRSEDGESLSSPRSFVSGKSPV</sequence>
<feature type="domain" description="Rhodopsin" evidence="8">
    <location>
        <begin position="3"/>
        <end position="219"/>
    </location>
</feature>